<dbReference type="AlphaFoldDB" id="A0A7W7AIC2"/>
<dbReference type="Proteomes" id="UP000574769">
    <property type="component" value="Unassembled WGS sequence"/>
</dbReference>
<dbReference type="RefSeq" id="WP_184113544.1">
    <property type="nucleotide sequence ID" value="NZ_JACHNY010000003.1"/>
</dbReference>
<proteinExistence type="predicted"/>
<evidence type="ECO:0000313" key="3">
    <source>
        <dbReference type="Proteomes" id="UP000574769"/>
    </source>
</evidence>
<dbReference type="EMBL" id="JACHNY010000003">
    <property type="protein sequence ID" value="MBB4617575.1"/>
    <property type="molecule type" value="Genomic_DNA"/>
</dbReference>
<dbReference type="InterPro" id="IPR017853">
    <property type="entry name" value="GH"/>
</dbReference>
<name>A0A7W7AIC2_9SPHN</name>
<protein>
    <recommendedName>
        <fullName evidence="4">Cellulose-binding protein</fullName>
    </recommendedName>
</protein>
<feature type="chain" id="PRO_5030894887" description="Cellulose-binding protein" evidence="1">
    <location>
        <begin position="25"/>
        <end position="515"/>
    </location>
</feature>
<organism evidence="2 3">
    <name type="scientific">Sphingomonas abaci</name>
    <dbReference type="NCBI Taxonomy" id="237611"/>
    <lineage>
        <taxon>Bacteria</taxon>
        <taxon>Pseudomonadati</taxon>
        <taxon>Pseudomonadota</taxon>
        <taxon>Alphaproteobacteria</taxon>
        <taxon>Sphingomonadales</taxon>
        <taxon>Sphingomonadaceae</taxon>
        <taxon>Sphingomonas</taxon>
    </lineage>
</organism>
<evidence type="ECO:0000313" key="2">
    <source>
        <dbReference type="EMBL" id="MBB4617575.1"/>
    </source>
</evidence>
<evidence type="ECO:0000256" key="1">
    <source>
        <dbReference type="SAM" id="SignalP"/>
    </source>
</evidence>
<keyword evidence="1" id="KW-0732">Signal</keyword>
<sequence>MTKSYRYAWLGLALFAGGPTACQAQPQAAATAGPVKGARFEMGINLSSIDYYSGEYAFMNLLTGSHWVDTKDKWQDLPDSQIDSLGMVRQMPAGASYARILTPPSAVFTGRTVSIRCTWTGSGDVSIGGSRKNLFRSDHSLTFDWPAAPPPEGNSRNWLELSNMSAADPVRDVDCREKGAPRDQVFATQFVDSLKPFSVIRFLDWSSANPNPDTFTWANRSLPNGINQVDRARGVALEQMLALAKAADADPWFTIPWNADADYVTRMAKLVHDRLPPGHRAYVELANEPWNYAFPLAHQIQKEGLAAGLDTNGFQANLKRYSQKTIATMRIWSAAFADRPASLVRVAGSQAVNPWATEQILAYPGLPDAIDAVAIAPYFQYDASAALTAPLPERLASLRRGQANVLAQAWKTLDLVRGKGKRLITYEGGQHVTDFTPGGGERVQQVNRSPEMERLYRDYIAAWKARVGDLMVLYNATGPAGGGGAWGIREYAGQPLDQTPKRRAALAFARQTATP</sequence>
<dbReference type="SUPFAM" id="SSF51445">
    <property type="entry name" value="(Trans)glycosidases"/>
    <property type="match status" value="1"/>
</dbReference>
<evidence type="ECO:0008006" key="4">
    <source>
        <dbReference type="Google" id="ProtNLM"/>
    </source>
</evidence>
<keyword evidence="3" id="KW-1185">Reference proteome</keyword>
<feature type="signal peptide" evidence="1">
    <location>
        <begin position="1"/>
        <end position="24"/>
    </location>
</feature>
<comment type="caution">
    <text evidence="2">The sequence shown here is derived from an EMBL/GenBank/DDBJ whole genome shotgun (WGS) entry which is preliminary data.</text>
</comment>
<gene>
    <name evidence="2" type="ORF">GGQ96_001703</name>
</gene>
<accession>A0A7W7AIC2</accession>
<reference evidence="2 3" key="1">
    <citation type="submission" date="2020-08" db="EMBL/GenBank/DDBJ databases">
        <title>Genomic Encyclopedia of Type Strains, Phase IV (KMG-IV): sequencing the most valuable type-strain genomes for metagenomic binning, comparative biology and taxonomic classification.</title>
        <authorList>
            <person name="Goeker M."/>
        </authorList>
    </citation>
    <scope>NUCLEOTIDE SEQUENCE [LARGE SCALE GENOMIC DNA]</scope>
    <source>
        <strain evidence="2 3">DSM 15867</strain>
    </source>
</reference>